<organism evidence="1 2">
    <name type="scientific">Campylobacter gracilis RM3268</name>
    <dbReference type="NCBI Taxonomy" id="553220"/>
    <lineage>
        <taxon>Bacteria</taxon>
        <taxon>Pseudomonadati</taxon>
        <taxon>Campylobacterota</taxon>
        <taxon>Epsilonproteobacteria</taxon>
        <taxon>Campylobacterales</taxon>
        <taxon>Campylobacteraceae</taxon>
        <taxon>Campylobacter</taxon>
    </lineage>
</organism>
<comment type="caution">
    <text evidence="1">The sequence shown here is derived from an EMBL/GenBank/DDBJ whole genome shotgun (WGS) entry which is preliminary data.</text>
</comment>
<dbReference type="EMBL" id="ACYG01000022">
    <property type="protein sequence ID" value="EEV17831.1"/>
    <property type="molecule type" value="Genomic_DNA"/>
</dbReference>
<name>C8PH10_9BACT</name>
<dbReference type="AlphaFoldDB" id="C8PH10"/>
<evidence type="ECO:0000313" key="2">
    <source>
        <dbReference type="Proteomes" id="UP000005709"/>
    </source>
</evidence>
<proteinExistence type="predicted"/>
<evidence type="ECO:0000313" key="1">
    <source>
        <dbReference type="EMBL" id="EEV17831.1"/>
    </source>
</evidence>
<dbReference type="Proteomes" id="UP000005709">
    <property type="component" value="Unassembled WGS sequence"/>
</dbReference>
<accession>C8PH10</accession>
<gene>
    <name evidence="1" type="ORF">CAMGR0001_2198</name>
</gene>
<protein>
    <submittedName>
        <fullName evidence="1">Uncharacterized protein</fullName>
    </submittedName>
</protein>
<reference evidence="1 2" key="1">
    <citation type="submission" date="2009-07" db="EMBL/GenBank/DDBJ databases">
        <authorList>
            <person name="Madupu R."/>
            <person name="Sebastian Y."/>
            <person name="Durkin A.S."/>
            <person name="Torralba M."/>
            <person name="Methe B."/>
            <person name="Sutton G.G."/>
            <person name="Strausberg R.L."/>
            <person name="Nelson K.E."/>
        </authorList>
    </citation>
    <scope>NUCLEOTIDE SEQUENCE [LARGE SCALE GENOMIC DNA]</scope>
    <source>
        <strain evidence="1 2">RM3268</strain>
    </source>
</reference>
<sequence length="40" mass="4523">MISKAAMVSKFFIHIPLLRLGALLNLYFSRGLNAPPVFKF</sequence>
<keyword evidence="2" id="KW-1185">Reference proteome</keyword>